<feature type="signal peptide" evidence="1">
    <location>
        <begin position="1"/>
        <end position="20"/>
    </location>
</feature>
<feature type="chain" id="PRO_5037630436" description="SPOR domain-containing protein" evidence="1">
    <location>
        <begin position="21"/>
        <end position="271"/>
    </location>
</feature>
<dbReference type="EMBL" id="FNYY01000002">
    <property type="protein sequence ID" value="SEI95169.1"/>
    <property type="molecule type" value="Genomic_DNA"/>
</dbReference>
<organism evidence="2 3">
    <name type="scientific">Marinovum algicola</name>
    <dbReference type="NCBI Taxonomy" id="42444"/>
    <lineage>
        <taxon>Bacteria</taxon>
        <taxon>Pseudomonadati</taxon>
        <taxon>Pseudomonadota</taxon>
        <taxon>Alphaproteobacteria</taxon>
        <taxon>Rhodobacterales</taxon>
        <taxon>Roseobacteraceae</taxon>
        <taxon>Marinovum</taxon>
    </lineage>
</organism>
<evidence type="ECO:0000313" key="3">
    <source>
        <dbReference type="Proteomes" id="UP000182932"/>
    </source>
</evidence>
<proteinExistence type="predicted"/>
<protein>
    <recommendedName>
        <fullName evidence="4">SPOR domain-containing protein</fullName>
    </recommendedName>
</protein>
<comment type="caution">
    <text evidence="2">The sequence shown here is derived from an EMBL/GenBank/DDBJ whole genome shotgun (WGS) entry which is preliminary data.</text>
</comment>
<reference evidence="2 3" key="1">
    <citation type="submission" date="2016-10" db="EMBL/GenBank/DDBJ databases">
        <authorList>
            <person name="Varghese N."/>
            <person name="Submissions S."/>
        </authorList>
    </citation>
    <scope>NUCLEOTIDE SEQUENCE [LARGE SCALE GENOMIC DNA]</scope>
    <source>
        <strain evidence="2 3">FF3</strain>
    </source>
</reference>
<dbReference type="Proteomes" id="UP000182932">
    <property type="component" value="Unassembled WGS sequence"/>
</dbReference>
<evidence type="ECO:0000256" key="1">
    <source>
        <dbReference type="SAM" id="SignalP"/>
    </source>
</evidence>
<accession>A0A975W801</accession>
<sequence>MRPAILLCCLLILLPPPASAAPKGAAACARIAEVAGAVRLAPAFLARVLWERGEMTAGLAIPATAGQLAGLQERFGNPGLAALALSGGAALVERYLAGEGIVPAHVDFVILTTGETPEYWRNNPQEWPEFRLAAEADFATACRELIAGRRGEPLPELPPLPEAGSVDPALTAAALPSLRPRLRPTPKLGKWGAQLAFGNSRERARANFDRVTRVCREVVGRSPDLVFVENRVRGRPGYWMARVSRMDRDAAEAICRDARRRGCSCAVYKNY</sequence>
<keyword evidence="3" id="KW-1185">Reference proteome</keyword>
<name>A0A975W801_9RHOB</name>
<dbReference type="RefSeq" id="WP_074835361.1">
    <property type="nucleotide sequence ID" value="NZ_CATLTK010000003.1"/>
</dbReference>
<gene>
    <name evidence="2" type="ORF">SAMN04487940_102459</name>
</gene>
<dbReference type="AlphaFoldDB" id="A0A975W801"/>
<evidence type="ECO:0000313" key="2">
    <source>
        <dbReference type="EMBL" id="SEI95169.1"/>
    </source>
</evidence>
<evidence type="ECO:0008006" key="4">
    <source>
        <dbReference type="Google" id="ProtNLM"/>
    </source>
</evidence>
<keyword evidence="1" id="KW-0732">Signal</keyword>